<dbReference type="EMBL" id="BTSX01000005">
    <property type="protein sequence ID" value="GMT02218.1"/>
    <property type="molecule type" value="Genomic_DNA"/>
</dbReference>
<feature type="transmembrane region" description="Helical" evidence="1">
    <location>
        <begin position="31"/>
        <end position="49"/>
    </location>
</feature>
<keyword evidence="3" id="KW-1185">Reference proteome</keyword>
<feature type="transmembrane region" description="Helical" evidence="1">
    <location>
        <begin position="162"/>
        <end position="181"/>
    </location>
</feature>
<dbReference type="AlphaFoldDB" id="A0AAV5U6X3"/>
<feature type="transmembrane region" description="Helical" evidence="1">
    <location>
        <begin position="133"/>
        <end position="150"/>
    </location>
</feature>
<evidence type="ECO:0000256" key="1">
    <source>
        <dbReference type="SAM" id="Phobius"/>
    </source>
</evidence>
<keyword evidence="1" id="KW-0472">Membrane</keyword>
<feature type="transmembrane region" description="Helical" evidence="1">
    <location>
        <begin position="61"/>
        <end position="88"/>
    </location>
</feature>
<sequence length="257" mass="29715">MDSFCADDFWDDNFTLSESIPHLTTCFEHTVLVYLPAAFLVLFLPIFLVQARRISRRFDSLPVTALFVVRLILTIYLFLNATAVFVLNTFILDGKFTVDIVYPCVLMVFFLLHLFIDYIRLRCGQNSSGIQHLSLVLLSICGVPEFGYHIENTTFNESMPIFILYMAFWPIVVLQTFLYCFTDKRKPDADKSEELDSGFLNRLTNWWFTTVQIRGAKNDLEMDDLFDLNPGSKSPHLGALFEKYWIPKLKGIANERS</sequence>
<evidence type="ECO:0000313" key="2">
    <source>
        <dbReference type="EMBL" id="GMT02218.1"/>
    </source>
</evidence>
<dbReference type="Proteomes" id="UP001432027">
    <property type="component" value="Unassembled WGS sequence"/>
</dbReference>
<accession>A0AAV5U6X3</accession>
<name>A0AAV5U6X3_9BILA</name>
<feature type="transmembrane region" description="Helical" evidence="1">
    <location>
        <begin position="100"/>
        <end position="121"/>
    </location>
</feature>
<gene>
    <name evidence="2" type="ORF">PENTCL1PPCAC_24392</name>
</gene>
<comment type="caution">
    <text evidence="2">The sequence shown here is derived from an EMBL/GenBank/DDBJ whole genome shotgun (WGS) entry which is preliminary data.</text>
</comment>
<evidence type="ECO:0000313" key="3">
    <source>
        <dbReference type="Proteomes" id="UP001432027"/>
    </source>
</evidence>
<feature type="non-terminal residue" evidence="2">
    <location>
        <position position="257"/>
    </location>
</feature>
<protein>
    <submittedName>
        <fullName evidence="2">Uncharacterized protein</fullName>
    </submittedName>
</protein>
<keyword evidence="1" id="KW-1133">Transmembrane helix</keyword>
<reference evidence="2" key="1">
    <citation type="submission" date="2023-10" db="EMBL/GenBank/DDBJ databases">
        <title>Genome assembly of Pristionchus species.</title>
        <authorList>
            <person name="Yoshida K."/>
            <person name="Sommer R.J."/>
        </authorList>
    </citation>
    <scope>NUCLEOTIDE SEQUENCE</scope>
    <source>
        <strain evidence="2">RS0144</strain>
    </source>
</reference>
<proteinExistence type="predicted"/>
<keyword evidence="1" id="KW-0812">Transmembrane</keyword>
<organism evidence="2 3">
    <name type="scientific">Pristionchus entomophagus</name>
    <dbReference type="NCBI Taxonomy" id="358040"/>
    <lineage>
        <taxon>Eukaryota</taxon>
        <taxon>Metazoa</taxon>
        <taxon>Ecdysozoa</taxon>
        <taxon>Nematoda</taxon>
        <taxon>Chromadorea</taxon>
        <taxon>Rhabditida</taxon>
        <taxon>Rhabditina</taxon>
        <taxon>Diplogasteromorpha</taxon>
        <taxon>Diplogasteroidea</taxon>
        <taxon>Neodiplogasteridae</taxon>
        <taxon>Pristionchus</taxon>
    </lineage>
</organism>